<feature type="region of interest" description="Disordered" evidence="1">
    <location>
        <begin position="35"/>
        <end position="55"/>
    </location>
</feature>
<dbReference type="PATRIC" id="fig|104102.12.peg.3043"/>
<dbReference type="EMBL" id="JOKM01000122">
    <property type="protein sequence ID" value="KGB20702.1"/>
    <property type="molecule type" value="Genomic_DNA"/>
</dbReference>
<dbReference type="AlphaFoldDB" id="A0A094YHB0"/>
<dbReference type="Proteomes" id="UP000075411">
    <property type="component" value="Unassembled WGS sequence"/>
</dbReference>
<evidence type="ECO:0000313" key="7">
    <source>
        <dbReference type="Proteomes" id="UP000194565"/>
    </source>
</evidence>
<comment type="caution">
    <text evidence="2">The sequence shown here is derived from an EMBL/GenBank/DDBJ whole genome shotgun (WGS) entry which is preliminary data.</text>
</comment>
<dbReference type="Pfam" id="PF10116">
    <property type="entry name" value="Host_attach"/>
    <property type="match status" value="1"/>
</dbReference>
<sequence length="137" mass="14797">MAESRDGRVIYVVADGGKVRFLHDAQGEFRDVQDFDAHDHEGTPGKVPSGSTPADNAKDAFARVVADRINALVNKGGQIDGFVLAAPAPVLHEIRTHLSKPAEAKLIKSFPKDLTNIPAHDLRSHFDIPATGWQLPA</sequence>
<keyword evidence="5" id="KW-1185">Reference proteome</keyword>
<name>A0A094YHB0_9PROT</name>
<dbReference type="RefSeq" id="WP_035382419.1">
    <property type="nucleotide sequence ID" value="NZ_JACAOJ010000029.1"/>
</dbReference>
<protein>
    <submittedName>
        <fullName evidence="2">AtsE protein</fullName>
    </submittedName>
    <submittedName>
        <fullName evidence="3">Peptidase</fullName>
    </submittedName>
</protein>
<organism evidence="2 5">
    <name type="scientific">Acetobacter tropicalis</name>
    <dbReference type="NCBI Taxonomy" id="104102"/>
    <lineage>
        <taxon>Bacteria</taxon>
        <taxon>Pseudomonadati</taxon>
        <taxon>Pseudomonadota</taxon>
        <taxon>Alphaproteobacteria</taxon>
        <taxon>Acetobacterales</taxon>
        <taxon>Acetobacteraceae</taxon>
        <taxon>Acetobacter</taxon>
    </lineage>
</organism>
<reference evidence="3 6" key="3">
    <citation type="submission" date="2015-06" db="EMBL/GenBank/DDBJ databases">
        <title>Improved classification and identification of acetic acid bacteria using matrix-assisted laser desorption/ionization time-of-flight mass spectrometry; Gluconobacter nephelii and Gluconobacter uchimurae are later heterotypic synonyms of Gluconobacter japonicus and Gluconobacter oxydans, respectively.</title>
        <authorList>
            <person name="Li L."/>
            <person name="Cleenwerck I."/>
            <person name="De Vuyst L."/>
            <person name="Vandamme P."/>
        </authorList>
    </citation>
    <scope>NUCLEOTIDE SEQUENCE [LARGE SCALE GENOMIC DNA]</scope>
    <source>
        <strain evidence="3 6">LMG 1663</strain>
    </source>
</reference>
<dbReference type="EMBL" id="LHZT01000092">
    <property type="protein sequence ID" value="KXV60348.1"/>
    <property type="molecule type" value="Genomic_DNA"/>
</dbReference>
<evidence type="ECO:0000313" key="3">
    <source>
        <dbReference type="EMBL" id="KXV60348.1"/>
    </source>
</evidence>
<dbReference type="STRING" id="104102.AtDm6_3481"/>
<reference evidence="2 5" key="1">
    <citation type="submission" date="2014-06" db="EMBL/GenBank/DDBJ databases">
        <title>Functional and comparative genomic analyses of the Drosophila gut microbiota identify candidate symbiosis factors.</title>
        <authorList>
            <person name="Newell P.D."/>
            <person name="Chaston J.M."/>
            <person name="Douglas A.E."/>
        </authorList>
    </citation>
    <scope>NUCLEOTIDE SEQUENCE [LARGE SCALE GENOMIC DNA]</scope>
    <source>
        <strain evidence="2 5">DmCS_006</strain>
    </source>
</reference>
<evidence type="ECO:0000313" key="4">
    <source>
        <dbReference type="EMBL" id="OUI85062.1"/>
    </source>
</evidence>
<gene>
    <name evidence="3" type="ORF">AD947_02390</name>
    <name evidence="2" type="ORF">AtDm6_3481</name>
    <name evidence="4" type="ORF">HC62_11670</name>
</gene>
<proteinExistence type="predicted"/>
<dbReference type="InterPro" id="IPR019291">
    <property type="entry name" value="Host_attachment_protein"/>
</dbReference>
<dbReference type="Proteomes" id="UP000029448">
    <property type="component" value="Unassembled WGS sequence"/>
</dbReference>
<evidence type="ECO:0000313" key="2">
    <source>
        <dbReference type="EMBL" id="KGB20702.1"/>
    </source>
</evidence>
<evidence type="ECO:0000313" key="5">
    <source>
        <dbReference type="Proteomes" id="UP000029448"/>
    </source>
</evidence>
<dbReference type="GeneID" id="89478883"/>
<dbReference type="OrthoDB" id="9812459at2"/>
<reference evidence="4 7" key="2">
    <citation type="submission" date="2014-06" db="EMBL/GenBank/DDBJ databases">
        <authorList>
            <person name="Ju J."/>
            <person name="Zhang J."/>
        </authorList>
    </citation>
    <scope>NUCLEOTIDE SEQUENCE [LARGE SCALE GENOMIC DNA]</scope>
    <source>
        <strain evidence="4">DmW_042</strain>
    </source>
</reference>
<dbReference type="EMBL" id="JOMM01000038">
    <property type="protein sequence ID" value="OUI85062.1"/>
    <property type="molecule type" value="Genomic_DNA"/>
</dbReference>
<evidence type="ECO:0000256" key="1">
    <source>
        <dbReference type="SAM" id="MobiDB-lite"/>
    </source>
</evidence>
<dbReference type="Proteomes" id="UP000194565">
    <property type="component" value="Unassembled WGS sequence"/>
</dbReference>
<evidence type="ECO:0000313" key="6">
    <source>
        <dbReference type="Proteomes" id="UP000075411"/>
    </source>
</evidence>
<accession>A0A094YHB0</accession>